<organism evidence="10 11">
    <name type="scientific">Ideonella dechloratans</name>
    <dbReference type="NCBI Taxonomy" id="36863"/>
    <lineage>
        <taxon>Bacteria</taxon>
        <taxon>Pseudomonadati</taxon>
        <taxon>Pseudomonadota</taxon>
        <taxon>Betaproteobacteria</taxon>
        <taxon>Burkholderiales</taxon>
        <taxon>Sphaerotilaceae</taxon>
        <taxon>Ideonella</taxon>
    </lineage>
</organism>
<evidence type="ECO:0000313" key="10">
    <source>
        <dbReference type="EMBL" id="KAB0583392.1"/>
    </source>
</evidence>
<comment type="caution">
    <text evidence="10">The sequence shown here is derived from an EMBL/GenBank/DDBJ whole genome shotgun (WGS) entry which is preliminary data.</text>
</comment>
<evidence type="ECO:0000256" key="3">
    <source>
        <dbReference type="ARBA" id="ARBA00022723"/>
    </source>
</evidence>
<dbReference type="SUPFAM" id="SSF57652">
    <property type="entry name" value="HIPIP (high potential iron protein)"/>
    <property type="match status" value="1"/>
</dbReference>
<evidence type="ECO:0000256" key="8">
    <source>
        <dbReference type="SAM" id="SignalP"/>
    </source>
</evidence>
<evidence type="ECO:0000313" key="11">
    <source>
        <dbReference type="Proteomes" id="UP000430120"/>
    </source>
</evidence>
<dbReference type="OrthoDB" id="5298540at2"/>
<evidence type="ECO:0000256" key="1">
    <source>
        <dbReference type="ARBA" id="ARBA00022448"/>
    </source>
</evidence>
<gene>
    <name evidence="10" type="ORF">F7Q92_07820</name>
</gene>
<keyword evidence="1 7" id="KW-0813">Transport</keyword>
<keyword evidence="6 7" id="KW-0411">Iron-sulfur</keyword>
<name>A0A643FGT5_IDEDE</name>
<dbReference type="PROSITE" id="PS51373">
    <property type="entry name" value="HIPIP"/>
    <property type="match status" value="1"/>
</dbReference>
<dbReference type="Proteomes" id="UP000430120">
    <property type="component" value="Unassembled WGS sequence"/>
</dbReference>
<dbReference type="Pfam" id="PF01355">
    <property type="entry name" value="HIPIP"/>
    <property type="match status" value="1"/>
</dbReference>
<dbReference type="InterPro" id="IPR006311">
    <property type="entry name" value="TAT_signal"/>
</dbReference>
<feature type="signal peptide" evidence="8">
    <location>
        <begin position="1"/>
        <end position="31"/>
    </location>
</feature>
<dbReference type="InterPro" id="IPR000170">
    <property type="entry name" value="High_potential_FeS_prot"/>
</dbReference>
<comment type="similarity">
    <text evidence="7">Belongs to the high-potential iron-sulfur protein (HiPIP) family.</text>
</comment>
<dbReference type="AlphaFoldDB" id="A0A643FGT5"/>
<evidence type="ECO:0000256" key="6">
    <source>
        <dbReference type="ARBA" id="ARBA00023014"/>
    </source>
</evidence>
<dbReference type="PROSITE" id="PS51318">
    <property type="entry name" value="TAT"/>
    <property type="match status" value="1"/>
</dbReference>
<keyword evidence="4 7" id="KW-0249">Electron transport</keyword>
<evidence type="ECO:0000256" key="7">
    <source>
        <dbReference type="RuleBase" id="RU000620"/>
    </source>
</evidence>
<dbReference type="GO" id="GO:0019646">
    <property type="term" value="P:aerobic electron transport chain"/>
    <property type="evidence" value="ECO:0007669"/>
    <property type="project" value="InterPro"/>
</dbReference>
<keyword evidence="3 7" id="KW-0479">Metal-binding</keyword>
<accession>A0A643FGT5</accession>
<keyword evidence="8" id="KW-0732">Signal</keyword>
<dbReference type="GO" id="GO:0009055">
    <property type="term" value="F:electron transfer activity"/>
    <property type="evidence" value="ECO:0007669"/>
    <property type="project" value="InterPro"/>
</dbReference>
<dbReference type="GO" id="GO:0051539">
    <property type="term" value="F:4 iron, 4 sulfur cluster binding"/>
    <property type="evidence" value="ECO:0007669"/>
    <property type="project" value="UniProtKB-KW"/>
</dbReference>
<reference evidence="10 11" key="1">
    <citation type="submission" date="2019-09" db="EMBL/GenBank/DDBJ databases">
        <title>Draft genome sequences of 48 bacterial type strains from the CCUG.</title>
        <authorList>
            <person name="Tunovic T."/>
            <person name="Pineiro-Iglesias B."/>
            <person name="Unosson C."/>
            <person name="Inganas E."/>
            <person name="Ohlen M."/>
            <person name="Cardew S."/>
            <person name="Jensie-Markopoulos S."/>
            <person name="Salva-Serra F."/>
            <person name="Jaen-Luchoro D."/>
            <person name="Karlsson R."/>
            <person name="Svensson-Stadler L."/>
            <person name="Chun J."/>
            <person name="Moore E."/>
        </authorList>
    </citation>
    <scope>NUCLEOTIDE SEQUENCE [LARGE SCALE GENOMIC DNA]</scope>
    <source>
        <strain evidence="10 11">CCUG 30977</strain>
    </source>
</reference>
<dbReference type="GO" id="GO:0046872">
    <property type="term" value="F:metal ion binding"/>
    <property type="evidence" value="ECO:0007669"/>
    <property type="project" value="UniProtKB-KW"/>
</dbReference>
<keyword evidence="11" id="KW-1185">Reference proteome</keyword>
<evidence type="ECO:0000256" key="2">
    <source>
        <dbReference type="ARBA" id="ARBA00022485"/>
    </source>
</evidence>
<evidence type="ECO:0000259" key="9">
    <source>
        <dbReference type="PROSITE" id="PS51373"/>
    </source>
</evidence>
<evidence type="ECO:0000256" key="5">
    <source>
        <dbReference type="ARBA" id="ARBA00023004"/>
    </source>
</evidence>
<protein>
    <recommendedName>
        <fullName evidence="7">High-potential iron-sulfur protein</fullName>
        <shortName evidence="7">HiPIP</shortName>
    </recommendedName>
</protein>
<dbReference type="InterPro" id="IPR036369">
    <property type="entry name" value="HIPIP_sf"/>
</dbReference>
<keyword evidence="5 7" id="KW-0408">Iron</keyword>
<keyword evidence="2 7" id="KW-0004">4Fe-4S</keyword>
<dbReference type="RefSeq" id="WP_151123619.1">
    <property type="nucleotide sequence ID" value="NZ_CP088081.1"/>
</dbReference>
<sequence length="110" mass="11860">MNSSFFSRRVFMIQALGVAGAGAALSESALAALPVKHVEETDETAVALGYKHDTTKVDSAKFPKHQPSQRCVDCGFFQGAATDEWAGCAMFGRKQIHANGWCNAWVKKPA</sequence>
<dbReference type="EMBL" id="VZPB01000014">
    <property type="protein sequence ID" value="KAB0583392.1"/>
    <property type="molecule type" value="Genomic_DNA"/>
</dbReference>
<evidence type="ECO:0000256" key="4">
    <source>
        <dbReference type="ARBA" id="ARBA00022982"/>
    </source>
</evidence>
<comment type="function">
    <text evidence="7">Specific class of high-redox-potential 4Fe-4S ferredoxins. Functions in anaerobic electron transport in most purple and in some other photosynthetic bacteria and in at least one genus (Paracoccus) of halophilic, denitrifying bacteria.</text>
</comment>
<dbReference type="Gene3D" id="4.10.490.10">
    <property type="entry name" value="High potential iron-sulphur protein"/>
    <property type="match status" value="1"/>
</dbReference>
<comment type="subunit">
    <text evidence="7">Homodimer.</text>
</comment>
<proteinExistence type="inferred from homology"/>
<feature type="chain" id="PRO_5024971057" description="High-potential iron-sulfur protein" evidence="8">
    <location>
        <begin position="32"/>
        <end position="110"/>
    </location>
</feature>
<feature type="domain" description="High potential iron-sulfur proteins family profile" evidence="9">
    <location>
        <begin position="32"/>
        <end position="110"/>
    </location>
</feature>